<evidence type="ECO:0000259" key="2">
    <source>
        <dbReference type="Pfam" id="PF14686"/>
    </source>
</evidence>
<dbReference type="PROSITE" id="PS51257">
    <property type="entry name" value="PROKAR_LIPOPROTEIN"/>
    <property type="match status" value="1"/>
</dbReference>
<evidence type="ECO:0000256" key="1">
    <source>
        <dbReference type="SAM" id="SignalP"/>
    </source>
</evidence>
<dbReference type="Pfam" id="PF14686">
    <property type="entry name" value="fn3_3"/>
    <property type="match status" value="1"/>
</dbReference>
<comment type="caution">
    <text evidence="3">The sequence shown here is derived from an EMBL/GenBank/DDBJ whole genome shotgun (WGS) entry which is preliminary data.</text>
</comment>
<organism evidence="3 4">
    <name type="scientific">Hymenobacter duratus</name>
    <dbReference type="NCBI Taxonomy" id="2771356"/>
    <lineage>
        <taxon>Bacteria</taxon>
        <taxon>Pseudomonadati</taxon>
        <taxon>Bacteroidota</taxon>
        <taxon>Cytophagia</taxon>
        <taxon>Cytophagales</taxon>
        <taxon>Hymenobacteraceae</taxon>
        <taxon>Hymenobacter</taxon>
    </lineage>
</organism>
<protein>
    <recommendedName>
        <fullName evidence="2">Rhamnogalacturonan lyase domain-containing protein</fullName>
    </recommendedName>
</protein>
<dbReference type="InterPro" id="IPR013784">
    <property type="entry name" value="Carb-bd-like_fold"/>
</dbReference>
<dbReference type="RefSeq" id="WP_190786175.1">
    <property type="nucleotide sequence ID" value="NZ_JACWZZ010000007.1"/>
</dbReference>
<gene>
    <name evidence="3" type="ORF">IC231_19650</name>
</gene>
<dbReference type="Gene3D" id="2.60.40.1120">
    <property type="entry name" value="Carboxypeptidase-like, regulatory domain"/>
    <property type="match status" value="1"/>
</dbReference>
<keyword evidence="4" id="KW-1185">Reference proteome</keyword>
<evidence type="ECO:0000313" key="3">
    <source>
        <dbReference type="EMBL" id="MBD2717267.1"/>
    </source>
</evidence>
<accession>A0ABR8JMC8</accession>
<dbReference type="InterPro" id="IPR029413">
    <property type="entry name" value="RG-lyase_II"/>
</dbReference>
<proteinExistence type="predicted"/>
<feature type="chain" id="PRO_5045675596" description="Rhamnogalacturonan lyase domain-containing protein" evidence="1">
    <location>
        <begin position="22"/>
        <end position="253"/>
    </location>
</feature>
<reference evidence="3 4" key="1">
    <citation type="submission" date="2020-09" db="EMBL/GenBank/DDBJ databases">
        <authorList>
            <person name="Kim M.K."/>
        </authorList>
    </citation>
    <scope>NUCLEOTIDE SEQUENCE [LARGE SCALE GENOMIC DNA]</scope>
    <source>
        <strain evidence="3 4">BT646</strain>
    </source>
</reference>
<sequence>MKHFAHYLLLAFIIATNLVMSSCGSDDPAPAPTTGTINGQITPANAVTTVTATSSATPVTTATATPTASGAYSFPNLVPGTYTLSYAPATGFAAPATQSVTVTAGGTATATPVTATMGSTGGGSLAYTVNGTPTTANLVTGNALFGSLIIQGSSNQGSRIVSLSLDGLPTSARTYTFGGAGSTSEITVTEVAGSSLAEWSTSAAGGTGTVTITSVSASPRRASGTFTAVAPPRGTGATGTRTLTAGSFSNVAF</sequence>
<feature type="signal peptide" evidence="1">
    <location>
        <begin position="1"/>
        <end position="21"/>
    </location>
</feature>
<evidence type="ECO:0000313" key="4">
    <source>
        <dbReference type="Proteomes" id="UP000642468"/>
    </source>
</evidence>
<dbReference type="SUPFAM" id="SSF49452">
    <property type="entry name" value="Starch-binding domain-like"/>
    <property type="match status" value="1"/>
</dbReference>
<keyword evidence="1" id="KW-0732">Signal</keyword>
<feature type="domain" description="Rhamnogalacturonan lyase" evidence="2">
    <location>
        <begin position="67"/>
        <end position="109"/>
    </location>
</feature>
<name>A0ABR8JMC8_9BACT</name>
<dbReference type="EMBL" id="JACWZZ010000007">
    <property type="protein sequence ID" value="MBD2717267.1"/>
    <property type="molecule type" value="Genomic_DNA"/>
</dbReference>
<dbReference type="Proteomes" id="UP000642468">
    <property type="component" value="Unassembled WGS sequence"/>
</dbReference>